<feature type="transmembrane region" description="Helical" evidence="7">
    <location>
        <begin position="448"/>
        <end position="472"/>
    </location>
</feature>
<organism evidence="9 10">
    <name type="scientific">Monoraphidium neglectum</name>
    <dbReference type="NCBI Taxonomy" id="145388"/>
    <lineage>
        <taxon>Eukaryota</taxon>
        <taxon>Viridiplantae</taxon>
        <taxon>Chlorophyta</taxon>
        <taxon>core chlorophytes</taxon>
        <taxon>Chlorophyceae</taxon>
        <taxon>CS clade</taxon>
        <taxon>Sphaeropleales</taxon>
        <taxon>Selenastraceae</taxon>
        <taxon>Monoraphidium</taxon>
    </lineage>
</organism>
<dbReference type="Proteomes" id="UP000054498">
    <property type="component" value="Unassembled WGS sequence"/>
</dbReference>
<evidence type="ECO:0000256" key="6">
    <source>
        <dbReference type="ARBA" id="ARBA00023136"/>
    </source>
</evidence>
<protein>
    <recommendedName>
        <fullName evidence="8">Amino acid transporter transmembrane domain-containing protein</fullName>
    </recommendedName>
</protein>
<evidence type="ECO:0000256" key="4">
    <source>
        <dbReference type="ARBA" id="ARBA00022970"/>
    </source>
</evidence>
<evidence type="ECO:0000313" key="10">
    <source>
        <dbReference type="Proteomes" id="UP000054498"/>
    </source>
</evidence>
<dbReference type="EMBL" id="KK103121">
    <property type="protein sequence ID" value="KIY96186.1"/>
    <property type="molecule type" value="Genomic_DNA"/>
</dbReference>
<dbReference type="PANTHER" id="PTHR48017">
    <property type="entry name" value="OS05G0424000 PROTEIN-RELATED"/>
    <property type="match status" value="1"/>
</dbReference>
<dbReference type="InterPro" id="IPR013057">
    <property type="entry name" value="AA_transpt_TM"/>
</dbReference>
<feature type="transmembrane region" description="Helical" evidence="7">
    <location>
        <begin position="140"/>
        <end position="160"/>
    </location>
</feature>
<evidence type="ECO:0000313" key="9">
    <source>
        <dbReference type="EMBL" id="KIY96186.1"/>
    </source>
</evidence>
<keyword evidence="6 7" id="KW-0472">Membrane</keyword>
<keyword evidence="3 7" id="KW-0812">Transmembrane</keyword>
<feature type="transmembrane region" description="Helical" evidence="7">
    <location>
        <begin position="389"/>
        <end position="409"/>
    </location>
</feature>
<feature type="transmembrane region" description="Helical" evidence="7">
    <location>
        <begin position="63"/>
        <end position="83"/>
    </location>
</feature>
<dbReference type="KEGG" id="mng:MNEG_11776"/>
<evidence type="ECO:0000256" key="5">
    <source>
        <dbReference type="ARBA" id="ARBA00022989"/>
    </source>
</evidence>
<dbReference type="RefSeq" id="XP_013895206.1">
    <property type="nucleotide sequence ID" value="XM_014039752.1"/>
</dbReference>
<feature type="transmembrane region" description="Helical" evidence="7">
    <location>
        <begin position="300"/>
        <end position="322"/>
    </location>
</feature>
<evidence type="ECO:0000259" key="8">
    <source>
        <dbReference type="Pfam" id="PF01490"/>
    </source>
</evidence>
<feature type="transmembrane region" description="Helical" evidence="7">
    <location>
        <begin position="342"/>
        <end position="358"/>
    </location>
</feature>
<keyword evidence="5 7" id="KW-1133">Transmembrane helix</keyword>
<keyword evidence="4" id="KW-0029">Amino-acid transport</keyword>
<dbReference type="GO" id="GO:0006865">
    <property type="term" value="P:amino acid transport"/>
    <property type="evidence" value="ECO:0007669"/>
    <property type="project" value="UniProtKB-KW"/>
</dbReference>
<feature type="transmembrane region" description="Helical" evidence="7">
    <location>
        <begin position="180"/>
        <end position="197"/>
    </location>
</feature>
<gene>
    <name evidence="9" type="ORF">MNEG_11776</name>
</gene>
<name>A0A0D2M4K2_9CHLO</name>
<feature type="transmembrane region" description="Helical" evidence="7">
    <location>
        <begin position="415"/>
        <end position="436"/>
    </location>
</feature>
<dbReference type="GO" id="GO:0016020">
    <property type="term" value="C:membrane"/>
    <property type="evidence" value="ECO:0007669"/>
    <property type="project" value="UniProtKB-SubCell"/>
</dbReference>
<keyword evidence="2" id="KW-0813">Transport</keyword>
<feature type="domain" description="Amino acid transporter transmembrane" evidence="8">
    <location>
        <begin position="120"/>
        <end position="471"/>
    </location>
</feature>
<feature type="transmembrane region" description="Helical" evidence="7">
    <location>
        <begin position="209"/>
        <end position="231"/>
    </location>
</feature>
<feature type="transmembrane region" description="Helical" evidence="7">
    <location>
        <begin position="261"/>
        <end position="279"/>
    </location>
</feature>
<dbReference type="AlphaFoldDB" id="A0A0D2M4K2"/>
<keyword evidence="10" id="KW-1185">Reference proteome</keyword>
<evidence type="ECO:0000256" key="7">
    <source>
        <dbReference type="SAM" id="Phobius"/>
    </source>
</evidence>
<dbReference type="OrthoDB" id="40134at2759"/>
<sequence>MGKPQNTSEDAVVSIDVASKVDVGGSPAEERRRTATWQDAAYHSVTGMVGAGVLGLPSTFVSLGWAGGIITLLISFWVSWYTYRQLVYMHELPAPDADPEAAAAQPGPEPGAKGEQSRVVRFDRYQELTTHVFGKRAGRWALMPFQAAVLVGIAITYTVVGAEDMHAVVKDYSPAGGPPAIPLWACFLIFAALQLLLSMLPDFSALGVVSLLGAVMSVGYCAIATGLAGAFSAEGGAAPVVYSQPLTDHSAMAVTNRVIDVFAAISTILFAYGGHNVALEIQATLPSPPTAPRMMRGVNAAFIVTGALYFAVSISGFAALGVGTGSNIILSLTNGPLWVRNVARIFVVVHVLAAYQVYTHPVFDWIESAAGKLPAVGRAFSYGSWASRLVLRTLYVAIITVVALLIPFFTDLMAFIGAVAITPTTFLLPPLLWLLVKRPRRWGAEWALNWVLVVATGVIGVLGAISGLWLIVSHASRYHLFAA</sequence>
<proteinExistence type="predicted"/>
<evidence type="ECO:0000256" key="1">
    <source>
        <dbReference type="ARBA" id="ARBA00004370"/>
    </source>
</evidence>
<accession>A0A0D2M4K2</accession>
<dbReference type="GeneID" id="25729072"/>
<comment type="subcellular location">
    <subcellularLocation>
        <location evidence="1">Membrane</location>
    </subcellularLocation>
</comment>
<reference evidence="9 10" key="1">
    <citation type="journal article" date="2013" name="BMC Genomics">
        <title>Reconstruction of the lipid metabolism for the microalga Monoraphidium neglectum from its genome sequence reveals characteristics suitable for biofuel production.</title>
        <authorList>
            <person name="Bogen C."/>
            <person name="Al-Dilaimi A."/>
            <person name="Albersmeier A."/>
            <person name="Wichmann J."/>
            <person name="Grundmann M."/>
            <person name="Rupp O."/>
            <person name="Lauersen K.J."/>
            <person name="Blifernez-Klassen O."/>
            <person name="Kalinowski J."/>
            <person name="Goesmann A."/>
            <person name="Mussgnug J.H."/>
            <person name="Kruse O."/>
        </authorList>
    </citation>
    <scope>NUCLEOTIDE SEQUENCE [LARGE SCALE GENOMIC DNA]</scope>
    <source>
        <strain evidence="9 10">SAG 48.87</strain>
    </source>
</reference>
<feature type="domain" description="Amino acid transporter transmembrane" evidence="8">
    <location>
        <begin position="33"/>
        <end position="96"/>
    </location>
</feature>
<evidence type="ECO:0000256" key="3">
    <source>
        <dbReference type="ARBA" id="ARBA00022692"/>
    </source>
</evidence>
<evidence type="ECO:0000256" key="2">
    <source>
        <dbReference type="ARBA" id="ARBA00022448"/>
    </source>
</evidence>
<dbReference type="Pfam" id="PF01490">
    <property type="entry name" value="Aa_trans"/>
    <property type="match status" value="2"/>
</dbReference>